<proteinExistence type="predicted"/>
<dbReference type="Proteomes" id="UP000434639">
    <property type="component" value="Unassembled WGS sequence"/>
</dbReference>
<dbReference type="EMBL" id="WMIB01000001">
    <property type="protein sequence ID" value="MTH52136.1"/>
    <property type="molecule type" value="Genomic_DNA"/>
</dbReference>
<gene>
    <name evidence="2" type="ORF">GKZ89_01870</name>
</gene>
<comment type="caution">
    <text evidence="2">The sequence shown here is derived from an EMBL/GenBank/DDBJ whole genome shotgun (WGS) entry which is preliminary data.</text>
</comment>
<dbReference type="Pfam" id="PF03413">
    <property type="entry name" value="PepSY"/>
    <property type="match status" value="1"/>
</dbReference>
<organism evidence="2 3">
    <name type="scientific">Metabacillus mangrovi</name>
    <dbReference type="NCBI Taxonomy" id="1491830"/>
    <lineage>
        <taxon>Bacteria</taxon>
        <taxon>Bacillati</taxon>
        <taxon>Bacillota</taxon>
        <taxon>Bacilli</taxon>
        <taxon>Bacillales</taxon>
        <taxon>Bacillaceae</taxon>
        <taxon>Metabacillus</taxon>
    </lineage>
</organism>
<dbReference type="InterPro" id="IPR025711">
    <property type="entry name" value="PepSY"/>
</dbReference>
<accession>A0A7X2S2R2</accession>
<dbReference type="InterPro" id="IPR046350">
    <property type="entry name" value="Cystatin_sf"/>
</dbReference>
<keyword evidence="3" id="KW-1185">Reference proteome</keyword>
<sequence>MSKKWLIILIITAAGAGIGWFVTSAVQAGIHRTEDGKKAAEAAVLDSDSLVSAEKTTVFNGPTENSKPVYAVYGRNAGGKEAASLVRSGRLKEKPVTVILSDIISESRASKISRQEYSPKKMISVKLGLLPQKNKQVPVWEVKYIDSYSRYTYDYIDAKSGTMLAHIAIK</sequence>
<dbReference type="Gene3D" id="3.10.450.40">
    <property type="match status" value="1"/>
</dbReference>
<dbReference type="OrthoDB" id="2381181at2"/>
<reference evidence="2 3" key="1">
    <citation type="journal article" date="2017" name="Int. J. Syst. Evol. Microbiol.">
        <title>Bacillus mangrovi sp. nov., isolated from a sediment sample from a mangrove forest.</title>
        <authorList>
            <person name="Gupta V."/>
            <person name="Singh P.K."/>
            <person name="Korpole S."/>
            <person name="Tanuku N.R.S."/>
            <person name="Pinnaka A.K."/>
        </authorList>
    </citation>
    <scope>NUCLEOTIDE SEQUENCE [LARGE SCALE GENOMIC DNA]</scope>
    <source>
        <strain evidence="2 3">KCTC 33872</strain>
    </source>
</reference>
<evidence type="ECO:0000313" key="2">
    <source>
        <dbReference type="EMBL" id="MTH52136.1"/>
    </source>
</evidence>
<protein>
    <recommendedName>
        <fullName evidence="1">PepSY domain-containing protein</fullName>
    </recommendedName>
</protein>
<dbReference type="RefSeq" id="WP_155110668.1">
    <property type="nucleotide sequence ID" value="NZ_WMIB01000001.1"/>
</dbReference>
<evidence type="ECO:0000313" key="3">
    <source>
        <dbReference type="Proteomes" id="UP000434639"/>
    </source>
</evidence>
<dbReference type="SUPFAM" id="SSF54403">
    <property type="entry name" value="Cystatin/monellin"/>
    <property type="match status" value="1"/>
</dbReference>
<name>A0A7X2S2R2_9BACI</name>
<dbReference type="AlphaFoldDB" id="A0A7X2S2R2"/>
<feature type="domain" description="PepSY" evidence="1">
    <location>
        <begin position="104"/>
        <end position="164"/>
    </location>
</feature>
<evidence type="ECO:0000259" key="1">
    <source>
        <dbReference type="Pfam" id="PF03413"/>
    </source>
</evidence>